<evidence type="ECO:0000256" key="12">
    <source>
        <dbReference type="SAM" id="Phobius"/>
    </source>
</evidence>
<dbReference type="GO" id="GO:0030171">
    <property type="term" value="F:voltage-gated proton channel activity"/>
    <property type="evidence" value="ECO:0007669"/>
    <property type="project" value="InterPro"/>
</dbReference>
<feature type="transmembrane region" description="Helical" evidence="12">
    <location>
        <begin position="231"/>
        <end position="248"/>
    </location>
</feature>
<evidence type="ECO:0000256" key="7">
    <source>
        <dbReference type="ARBA" id="ARBA00023065"/>
    </source>
</evidence>
<dbReference type="Proteomes" id="UP001497497">
    <property type="component" value="Unassembled WGS sequence"/>
</dbReference>
<dbReference type="GO" id="GO:0005886">
    <property type="term" value="C:plasma membrane"/>
    <property type="evidence" value="ECO:0007669"/>
    <property type="project" value="UniProtKB-SubCell"/>
</dbReference>
<evidence type="ECO:0000256" key="11">
    <source>
        <dbReference type="SAM" id="MobiDB-lite"/>
    </source>
</evidence>
<keyword evidence="2" id="KW-0813">Transport</keyword>
<dbReference type="PANTHER" id="PTHR46480:SF1">
    <property type="entry name" value="VOLTAGE-GATED HYDROGEN CHANNEL 1"/>
    <property type="match status" value="1"/>
</dbReference>
<evidence type="ECO:0000256" key="9">
    <source>
        <dbReference type="ARBA" id="ARBA00023303"/>
    </source>
</evidence>
<dbReference type="AlphaFoldDB" id="A0AAV2GZW4"/>
<dbReference type="EMBL" id="CAXITT010000010">
    <property type="protein sequence ID" value="CAL1526955.1"/>
    <property type="molecule type" value="Genomic_DNA"/>
</dbReference>
<reference evidence="13 14" key="1">
    <citation type="submission" date="2024-04" db="EMBL/GenBank/DDBJ databases">
        <authorList>
            <consortium name="Genoscope - CEA"/>
            <person name="William W."/>
        </authorList>
    </citation>
    <scope>NUCLEOTIDE SEQUENCE [LARGE SCALE GENOMIC DNA]</scope>
</reference>
<feature type="region of interest" description="Disordered" evidence="11">
    <location>
        <begin position="458"/>
        <end position="485"/>
    </location>
</feature>
<keyword evidence="6 12" id="KW-1133">Transmembrane helix</keyword>
<evidence type="ECO:0000256" key="5">
    <source>
        <dbReference type="ARBA" id="ARBA00022882"/>
    </source>
</evidence>
<proteinExistence type="predicted"/>
<protein>
    <recommendedName>
        <fullName evidence="15">Voltage-gated hydrogen channel 1</fullName>
    </recommendedName>
</protein>
<accession>A0AAV2GZW4</accession>
<keyword evidence="14" id="KW-1185">Reference proteome</keyword>
<feature type="coiled-coil region" evidence="10">
    <location>
        <begin position="297"/>
        <end position="324"/>
    </location>
</feature>
<dbReference type="PANTHER" id="PTHR46480">
    <property type="entry name" value="F20B24.22"/>
    <property type="match status" value="1"/>
</dbReference>
<sequence>MNGLGELDKLENELEDEIRYENRSPAKTFIGRMRREGYHKLHSKMVLFIIVFLNVIDCLLVMAELTLDFHHVSQLLSVKDNMLQSFLDHMSDKYRPLFDHLKSKVEESHHILQDVLDANIAFRDEGTHDVDVVSGCASFLNKTAEASGQSLVQFLNWTRTNLTESPNSCFSTHESNRTYQLTSTGKVVESLTAVGHKLHYISIAILSVLVVALFLKIFCSGKRFVKSRMQVFDGIIIIISFVLDLVFIEGLTNMDLDEFVMIMTFLLPWRILRVLNSLIVAVLDKQRLNLKIIYTQKKKISRTLAEVNNKLEVMQRHVEVLQSLCASRGIGEYEVKRALGGDNGSAKNGSSGGLASMMALGKLAFQAADAFAPMTNGYKKGENSTSEPALNTGDITTIDSTSVSDPSNENNNVTQKLQNGHVVPDMDVDMDYSEPYIDISPSTEISVDTDLEAVTVHLNGSGPRKDHKETSLNHDMKTSSSAPDLTDIQSYINGNEIISKL</sequence>
<evidence type="ECO:0008006" key="15">
    <source>
        <dbReference type="Google" id="ProtNLM"/>
    </source>
</evidence>
<gene>
    <name evidence="13" type="ORF">GSLYS_00001132001</name>
</gene>
<keyword evidence="9" id="KW-0407">Ion channel</keyword>
<organism evidence="13 14">
    <name type="scientific">Lymnaea stagnalis</name>
    <name type="common">Great pond snail</name>
    <name type="synonym">Helix stagnalis</name>
    <dbReference type="NCBI Taxonomy" id="6523"/>
    <lineage>
        <taxon>Eukaryota</taxon>
        <taxon>Metazoa</taxon>
        <taxon>Spiralia</taxon>
        <taxon>Lophotrochozoa</taxon>
        <taxon>Mollusca</taxon>
        <taxon>Gastropoda</taxon>
        <taxon>Heterobranchia</taxon>
        <taxon>Euthyneura</taxon>
        <taxon>Panpulmonata</taxon>
        <taxon>Hygrophila</taxon>
        <taxon>Lymnaeoidea</taxon>
        <taxon>Lymnaeidae</taxon>
        <taxon>Lymnaea</taxon>
    </lineage>
</organism>
<name>A0AAV2GZW4_LYMST</name>
<comment type="caution">
    <text evidence="13">The sequence shown here is derived from an EMBL/GenBank/DDBJ whole genome shotgun (WGS) entry which is preliminary data.</text>
</comment>
<keyword evidence="7" id="KW-0406">Ion transport</keyword>
<dbReference type="Gene3D" id="1.20.120.350">
    <property type="entry name" value="Voltage-gated potassium channels. Chain C"/>
    <property type="match status" value="1"/>
</dbReference>
<evidence type="ECO:0000256" key="4">
    <source>
        <dbReference type="ARBA" id="ARBA00022692"/>
    </source>
</evidence>
<feature type="transmembrane region" description="Helical" evidence="12">
    <location>
        <begin position="260"/>
        <end position="283"/>
    </location>
</feature>
<feature type="transmembrane region" description="Helical" evidence="12">
    <location>
        <begin position="41"/>
        <end position="63"/>
    </location>
</feature>
<evidence type="ECO:0000256" key="1">
    <source>
        <dbReference type="ARBA" id="ARBA00004651"/>
    </source>
</evidence>
<keyword evidence="4 12" id="KW-0812">Transmembrane</keyword>
<keyword evidence="10" id="KW-0175">Coiled coil</keyword>
<feature type="compositionally biased region" description="Basic and acidic residues" evidence="11">
    <location>
        <begin position="463"/>
        <end position="477"/>
    </location>
</feature>
<evidence type="ECO:0000256" key="8">
    <source>
        <dbReference type="ARBA" id="ARBA00023136"/>
    </source>
</evidence>
<feature type="transmembrane region" description="Helical" evidence="12">
    <location>
        <begin position="198"/>
        <end position="219"/>
    </location>
</feature>
<dbReference type="InterPro" id="IPR027359">
    <property type="entry name" value="Volt_channel_dom_sf"/>
</dbReference>
<evidence type="ECO:0000313" key="13">
    <source>
        <dbReference type="EMBL" id="CAL1526955.1"/>
    </source>
</evidence>
<dbReference type="InterPro" id="IPR031846">
    <property type="entry name" value="Hvcn1"/>
</dbReference>
<evidence type="ECO:0000256" key="6">
    <source>
        <dbReference type="ARBA" id="ARBA00022989"/>
    </source>
</evidence>
<keyword evidence="5" id="KW-0851">Voltage-gated channel</keyword>
<evidence type="ECO:0000256" key="3">
    <source>
        <dbReference type="ARBA" id="ARBA00022475"/>
    </source>
</evidence>
<dbReference type="GO" id="GO:0034702">
    <property type="term" value="C:monoatomic ion channel complex"/>
    <property type="evidence" value="ECO:0007669"/>
    <property type="project" value="UniProtKB-KW"/>
</dbReference>
<keyword evidence="3" id="KW-1003">Cell membrane</keyword>
<evidence type="ECO:0000256" key="2">
    <source>
        <dbReference type="ARBA" id="ARBA00022448"/>
    </source>
</evidence>
<comment type="subcellular location">
    <subcellularLocation>
        <location evidence="1">Cell membrane</location>
        <topology evidence="1">Multi-pass membrane protein</topology>
    </subcellularLocation>
</comment>
<keyword evidence="8 12" id="KW-0472">Membrane</keyword>
<evidence type="ECO:0000313" key="14">
    <source>
        <dbReference type="Proteomes" id="UP001497497"/>
    </source>
</evidence>
<evidence type="ECO:0000256" key="10">
    <source>
        <dbReference type="SAM" id="Coils"/>
    </source>
</evidence>